<sequence>MKDKDITDWWQNYLETNRQEEELKKQIRNDLESNVEFFKQYLIHCYAVQPLSEKHRGLINKLEHNFDGKANKALLQRFEKNQHNLIEINLMYRDIYENIKLRSWIW</sequence>
<evidence type="ECO:0000313" key="2">
    <source>
        <dbReference type="Proteomes" id="UP000234237"/>
    </source>
</evidence>
<name>A0A2K9J0S9_9BACI</name>
<dbReference type="Proteomes" id="UP000234237">
    <property type="component" value="Chromosome"/>
</dbReference>
<proteinExistence type="predicted"/>
<gene>
    <name evidence="1" type="ORF">A21D_01552</name>
</gene>
<dbReference type="EMBL" id="CP018622">
    <property type="protein sequence ID" value="AUJ24633.1"/>
    <property type="molecule type" value="Genomic_DNA"/>
</dbReference>
<accession>A0A2K9J0S9</accession>
<protein>
    <submittedName>
        <fullName evidence="1">Uncharacterized protein</fullName>
    </submittedName>
</protein>
<dbReference type="RefSeq" id="WP_101933148.1">
    <property type="nucleotide sequence ID" value="NZ_CP018622.1"/>
</dbReference>
<dbReference type="KEGG" id="vpn:A21D_01552"/>
<dbReference type="AlphaFoldDB" id="A0A2K9J0S9"/>
<evidence type="ECO:0000313" key="1">
    <source>
        <dbReference type="EMBL" id="AUJ24633.1"/>
    </source>
</evidence>
<reference evidence="2" key="1">
    <citation type="submission" date="2016-11" db="EMBL/GenBank/DDBJ databases">
        <title>Complete genome sequence of Virgibacillus pantothenticus 21D, a halophilic bacterium isolated from the deep hypersaline anoxic basin Discovery in the Mediterranean Sea.</title>
        <authorList>
            <person name="Zeaiter Z."/>
            <person name="Booth J.M."/>
            <person name="Prosdocimi E.M."/>
            <person name="Mapelli F."/>
            <person name="Fusi M."/>
            <person name="Daffonchio D."/>
            <person name="Borin S."/>
            <person name="Crotti E."/>
        </authorList>
    </citation>
    <scope>NUCLEOTIDE SEQUENCE [LARGE SCALE GENOMIC DNA]</scope>
    <source>
        <strain evidence="2">21D</strain>
    </source>
</reference>
<organism evidence="1 2">
    <name type="scientific">Virgibacillus dokdonensis</name>
    <dbReference type="NCBI Taxonomy" id="302167"/>
    <lineage>
        <taxon>Bacteria</taxon>
        <taxon>Bacillati</taxon>
        <taxon>Bacillota</taxon>
        <taxon>Bacilli</taxon>
        <taxon>Bacillales</taxon>
        <taxon>Bacillaceae</taxon>
        <taxon>Virgibacillus</taxon>
    </lineage>
</organism>